<keyword evidence="5" id="KW-0220">Diaminopimelate biosynthesis</keyword>
<evidence type="ECO:0000256" key="2">
    <source>
        <dbReference type="ARBA" id="ARBA00022490"/>
    </source>
</evidence>
<protein>
    <recommendedName>
        <fullName evidence="10 13">4-hydroxy-tetrahydrodipicolinate reductase</fullName>
        <ecNumber evidence="10 13">1.17.1.8</ecNumber>
    </recommendedName>
</protein>
<keyword evidence="3" id="KW-0028">Amino-acid biosynthesis</keyword>
<keyword evidence="17" id="KW-1185">Reference proteome</keyword>
<evidence type="ECO:0000259" key="14">
    <source>
        <dbReference type="Pfam" id="PF01113"/>
    </source>
</evidence>
<evidence type="ECO:0000256" key="12">
    <source>
        <dbReference type="ARBA" id="ARBA00049396"/>
    </source>
</evidence>
<dbReference type="Pfam" id="PF05173">
    <property type="entry name" value="DapB_C"/>
    <property type="match status" value="1"/>
</dbReference>
<dbReference type="Proteomes" id="UP000284178">
    <property type="component" value="Unassembled WGS sequence"/>
</dbReference>
<keyword evidence="7" id="KW-0520">NAD</keyword>
<keyword evidence="6 16" id="KW-0560">Oxidoreductase</keyword>
<dbReference type="PANTHER" id="PTHR20836">
    <property type="entry name" value="DIHYDRODIPICOLINATE REDUCTASE"/>
    <property type="match status" value="1"/>
</dbReference>
<dbReference type="PANTHER" id="PTHR20836:SF0">
    <property type="entry name" value="4-HYDROXY-TETRAHYDRODIPICOLINATE REDUCTASE 1, CHLOROPLASTIC-RELATED"/>
    <property type="match status" value="1"/>
</dbReference>
<dbReference type="SUPFAM" id="SSF55347">
    <property type="entry name" value="Glyceraldehyde-3-phosphate dehydrogenase-like, C-terminal domain"/>
    <property type="match status" value="1"/>
</dbReference>
<reference evidence="16 17" key="1">
    <citation type="submission" date="2018-08" db="EMBL/GenBank/DDBJ databases">
        <title>A genome reference for cultivated species of the human gut microbiota.</title>
        <authorList>
            <person name="Zou Y."/>
            <person name="Xue W."/>
            <person name="Luo G."/>
        </authorList>
    </citation>
    <scope>NUCLEOTIDE SEQUENCE [LARGE SCALE GENOMIC DNA]</scope>
    <source>
        <strain evidence="16 17">AF24-29</strain>
    </source>
</reference>
<dbReference type="EMBL" id="QRUP01000012">
    <property type="protein sequence ID" value="RGR73400.1"/>
    <property type="molecule type" value="Genomic_DNA"/>
</dbReference>
<name>A0A412FZ02_9FIRM</name>
<evidence type="ECO:0000313" key="17">
    <source>
        <dbReference type="Proteomes" id="UP000284178"/>
    </source>
</evidence>
<dbReference type="InterPro" id="IPR022663">
    <property type="entry name" value="DapB_C"/>
</dbReference>
<dbReference type="CDD" id="cd02274">
    <property type="entry name" value="DHDPR_N"/>
    <property type="match status" value="1"/>
</dbReference>
<sequence length="256" mass="29137">MSRSYEIFRATYTGQGGMIMKIVIVGYGTMGHLLLSRIEEKEDLQCVGLIASSYYQEISELPQHPEVIVDVSHPDNFARIERAMQRQPIPLVLATTGYNESQKNTIEDWARQVPIVMTSNFSIGMTIVNKMLKTCQREIAQYFDCDILEIHHEQKKDKPSGSALMLKKTLQGPATDRYGYQKPISVTSLRHRQIAGEHTVILCGDHEQITITHTADSREIFVRGILEAVEAIPYLKPGLFSMEDLLAQRFLQRRLL</sequence>
<dbReference type="InterPro" id="IPR022664">
    <property type="entry name" value="DapB_N_CS"/>
</dbReference>
<accession>A0A412FZ02</accession>
<proteinExistence type="inferred from homology"/>
<evidence type="ECO:0000256" key="9">
    <source>
        <dbReference type="ARBA" id="ARBA00037922"/>
    </source>
</evidence>
<organism evidence="16 17">
    <name type="scientific">Holdemania filiformis</name>
    <dbReference type="NCBI Taxonomy" id="61171"/>
    <lineage>
        <taxon>Bacteria</taxon>
        <taxon>Bacillati</taxon>
        <taxon>Bacillota</taxon>
        <taxon>Erysipelotrichia</taxon>
        <taxon>Erysipelotrichales</taxon>
        <taxon>Erysipelotrichaceae</taxon>
        <taxon>Holdemania</taxon>
    </lineage>
</organism>
<dbReference type="Gene3D" id="3.30.360.10">
    <property type="entry name" value="Dihydrodipicolinate Reductase, domain 2"/>
    <property type="match status" value="1"/>
</dbReference>
<evidence type="ECO:0000256" key="7">
    <source>
        <dbReference type="ARBA" id="ARBA00023027"/>
    </source>
</evidence>
<comment type="pathway">
    <text evidence="9">Amino-acid biosynthesis; L-lysine biosynthesis via DAP pathway; (S)-tetrahydrodipicolinate from L-aspartate: step 4/4.</text>
</comment>
<keyword evidence="2" id="KW-0963">Cytoplasm</keyword>
<comment type="catalytic activity">
    <reaction evidence="12">
        <text>(S)-2,3,4,5-tetrahydrodipicolinate + NAD(+) + H2O = (2S,4S)-4-hydroxy-2,3,4,5-tetrahydrodipicolinate + NADH + H(+)</text>
        <dbReference type="Rhea" id="RHEA:35323"/>
        <dbReference type="ChEBI" id="CHEBI:15377"/>
        <dbReference type="ChEBI" id="CHEBI:15378"/>
        <dbReference type="ChEBI" id="CHEBI:16845"/>
        <dbReference type="ChEBI" id="CHEBI:57540"/>
        <dbReference type="ChEBI" id="CHEBI:57945"/>
        <dbReference type="ChEBI" id="CHEBI:67139"/>
        <dbReference type="EC" id="1.17.1.8"/>
    </reaction>
</comment>
<dbReference type="InterPro" id="IPR023940">
    <property type="entry name" value="DHDPR_bac"/>
</dbReference>
<dbReference type="GO" id="GO:0019877">
    <property type="term" value="P:diaminopimelate biosynthetic process"/>
    <property type="evidence" value="ECO:0007669"/>
    <property type="project" value="UniProtKB-KW"/>
</dbReference>
<feature type="domain" description="Dihydrodipicolinate reductase C-terminal" evidence="15">
    <location>
        <begin position="124"/>
        <end position="246"/>
    </location>
</feature>
<dbReference type="Pfam" id="PF01113">
    <property type="entry name" value="DapB_N"/>
    <property type="match status" value="1"/>
</dbReference>
<evidence type="ECO:0000256" key="10">
    <source>
        <dbReference type="ARBA" id="ARBA00038983"/>
    </source>
</evidence>
<evidence type="ECO:0000259" key="15">
    <source>
        <dbReference type="Pfam" id="PF05173"/>
    </source>
</evidence>
<dbReference type="PROSITE" id="PS01298">
    <property type="entry name" value="DAPB"/>
    <property type="match status" value="1"/>
</dbReference>
<evidence type="ECO:0000256" key="8">
    <source>
        <dbReference type="ARBA" id="ARBA00023154"/>
    </source>
</evidence>
<evidence type="ECO:0000256" key="6">
    <source>
        <dbReference type="ARBA" id="ARBA00023002"/>
    </source>
</evidence>
<evidence type="ECO:0000256" key="1">
    <source>
        <dbReference type="ARBA" id="ARBA00006642"/>
    </source>
</evidence>
<evidence type="ECO:0000313" key="16">
    <source>
        <dbReference type="EMBL" id="RGR73400.1"/>
    </source>
</evidence>
<keyword evidence="4" id="KW-0521">NADP</keyword>
<dbReference type="AlphaFoldDB" id="A0A412FZ02"/>
<comment type="caution">
    <text evidence="16">The sequence shown here is derived from an EMBL/GenBank/DDBJ whole genome shotgun (WGS) entry which is preliminary data.</text>
</comment>
<dbReference type="EC" id="1.17.1.8" evidence="10 13"/>
<dbReference type="GO" id="GO:0008839">
    <property type="term" value="F:4-hydroxy-tetrahydrodipicolinate reductase"/>
    <property type="evidence" value="ECO:0007669"/>
    <property type="project" value="UniProtKB-UniRule"/>
</dbReference>
<dbReference type="InterPro" id="IPR036291">
    <property type="entry name" value="NAD(P)-bd_dom_sf"/>
</dbReference>
<evidence type="ECO:0000256" key="11">
    <source>
        <dbReference type="ARBA" id="ARBA00049080"/>
    </source>
</evidence>
<evidence type="ECO:0000256" key="3">
    <source>
        <dbReference type="ARBA" id="ARBA00022605"/>
    </source>
</evidence>
<evidence type="ECO:0000256" key="4">
    <source>
        <dbReference type="ARBA" id="ARBA00022857"/>
    </source>
</evidence>
<dbReference type="Gene3D" id="3.40.50.720">
    <property type="entry name" value="NAD(P)-binding Rossmann-like Domain"/>
    <property type="match status" value="1"/>
</dbReference>
<comment type="similarity">
    <text evidence="1">Belongs to the DapB family.</text>
</comment>
<comment type="catalytic activity">
    <reaction evidence="11">
        <text>(S)-2,3,4,5-tetrahydrodipicolinate + NADP(+) + H2O = (2S,4S)-4-hydroxy-2,3,4,5-tetrahydrodipicolinate + NADPH + H(+)</text>
        <dbReference type="Rhea" id="RHEA:35331"/>
        <dbReference type="ChEBI" id="CHEBI:15377"/>
        <dbReference type="ChEBI" id="CHEBI:15378"/>
        <dbReference type="ChEBI" id="CHEBI:16845"/>
        <dbReference type="ChEBI" id="CHEBI:57783"/>
        <dbReference type="ChEBI" id="CHEBI:58349"/>
        <dbReference type="ChEBI" id="CHEBI:67139"/>
        <dbReference type="EC" id="1.17.1.8"/>
    </reaction>
</comment>
<dbReference type="GO" id="GO:0009089">
    <property type="term" value="P:lysine biosynthetic process via diaminopimelate"/>
    <property type="evidence" value="ECO:0007669"/>
    <property type="project" value="UniProtKB-UniRule"/>
</dbReference>
<gene>
    <name evidence="16" type="primary">dapB</name>
    <name evidence="16" type="ORF">DWY25_10365</name>
</gene>
<feature type="domain" description="Dihydrodipicolinate reductase N-terminal" evidence="14">
    <location>
        <begin position="20"/>
        <end position="121"/>
    </location>
</feature>
<dbReference type="SUPFAM" id="SSF51735">
    <property type="entry name" value="NAD(P)-binding Rossmann-fold domains"/>
    <property type="match status" value="1"/>
</dbReference>
<dbReference type="InterPro" id="IPR000846">
    <property type="entry name" value="DapB_N"/>
</dbReference>
<dbReference type="PIRSF" id="PIRSF000161">
    <property type="entry name" value="DHPR"/>
    <property type="match status" value="1"/>
</dbReference>
<keyword evidence="8" id="KW-0457">Lysine biosynthesis</keyword>
<dbReference type="NCBIfam" id="TIGR00036">
    <property type="entry name" value="dapB"/>
    <property type="match status" value="1"/>
</dbReference>
<evidence type="ECO:0000256" key="5">
    <source>
        <dbReference type="ARBA" id="ARBA00022915"/>
    </source>
</evidence>
<evidence type="ECO:0000256" key="13">
    <source>
        <dbReference type="NCBIfam" id="TIGR00036"/>
    </source>
</evidence>